<dbReference type="RefSeq" id="WP_342028944.1">
    <property type="nucleotide sequence ID" value="NZ_FOSN01000043.1"/>
</dbReference>
<dbReference type="Proteomes" id="UP000198755">
    <property type="component" value="Unassembled WGS sequence"/>
</dbReference>
<dbReference type="EMBL" id="FOSN01000043">
    <property type="protein sequence ID" value="SFK89409.1"/>
    <property type="molecule type" value="Genomic_DNA"/>
</dbReference>
<sequence>MRDLSNLNAAAIIGARADCPFASVDDLWRRCGVPAAALVQIAAADAFQPSLKLAWREALAAVKALRDETLLSSPRRQPAKPRGWHKLKSLPSPSAR</sequence>
<name>A0A1I4D957_9HYPH</name>
<accession>A0A1I4D957</accession>
<organism evidence="2 3">
    <name type="scientific">Methylocapsa palsarum</name>
    <dbReference type="NCBI Taxonomy" id="1612308"/>
    <lineage>
        <taxon>Bacteria</taxon>
        <taxon>Pseudomonadati</taxon>
        <taxon>Pseudomonadota</taxon>
        <taxon>Alphaproteobacteria</taxon>
        <taxon>Hyphomicrobiales</taxon>
        <taxon>Beijerinckiaceae</taxon>
        <taxon>Methylocapsa</taxon>
    </lineage>
</organism>
<protein>
    <submittedName>
        <fullName evidence="2">Error-prone DNA polymerase</fullName>
    </submittedName>
</protein>
<feature type="region of interest" description="Disordered" evidence="1">
    <location>
        <begin position="71"/>
        <end position="96"/>
    </location>
</feature>
<feature type="compositionally biased region" description="Basic residues" evidence="1">
    <location>
        <begin position="77"/>
        <end position="88"/>
    </location>
</feature>
<reference evidence="2 3" key="1">
    <citation type="submission" date="2016-10" db="EMBL/GenBank/DDBJ databases">
        <authorList>
            <person name="de Groot N.N."/>
        </authorList>
    </citation>
    <scope>NUCLEOTIDE SEQUENCE [LARGE SCALE GENOMIC DNA]</scope>
    <source>
        <strain evidence="2 3">NE2</strain>
    </source>
</reference>
<evidence type="ECO:0000313" key="3">
    <source>
        <dbReference type="Proteomes" id="UP000198755"/>
    </source>
</evidence>
<gene>
    <name evidence="2" type="ORF">SAMN05444581_1437</name>
</gene>
<evidence type="ECO:0000313" key="2">
    <source>
        <dbReference type="EMBL" id="SFK89409.1"/>
    </source>
</evidence>
<evidence type="ECO:0000256" key="1">
    <source>
        <dbReference type="SAM" id="MobiDB-lite"/>
    </source>
</evidence>
<dbReference type="AlphaFoldDB" id="A0A1I4D957"/>
<dbReference type="STRING" id="1612308.SAMN05444581_1437"/>
<proteinExistence type="predicted"/>
<keyword evidence="3" id="KW-1185">Reference proteome</keyword>